<sequence length="255" mass="27048">MSSSNPSITTFAPERDRTADPGASPAVLCFPHAGGSASFFRPWAGLLPASRVHAVQYPGREERIADEAPESLVELAGLVAEEILAGPRRYSLLFGHSMGAYVAFEVARLLESAGEPVPGVIVSSAAAPGLRAPVPYEDSADVRAYLERYEPLSPEISGDEELLELILDYSKSDLRLVAQYTGFAGKRIGARLTAVVGDDDVPEIRSGFSTWRQHTDGAFVPVVVPGGHFYLRGDPPVALIDAELARSAAVTGASS</sequence>
<dbReference type="GO" id="GO:0016787">
    <property type="term" value="F:hydrolase activity"/>
    <property type="evidence" value="ECO:0007669"/>
    <property type="project" value="UniProtKB-KW"/>
</dbReference>
<evidence type="ECO:0000256" key="1">
    <source>
        <dbReference type="ARBA" id="ARBA00007169"/>
    </source>
</evidence>
<dbReference type="PANTHER" id="PTHR11487:SF0">
    <property type="entry name" value="S-ACYL FATTY ACID SYNTHASE THIOESTERASE, MEDIUM CHAIN"/>
    <property type="match status" value="1"/>
</dbReference>
<protein>
    <submittedName>
        <fullName evidence="4">Alpha/beta fold hydrolase</fullName>
    </submittedName>
</protein>
<gene>
    <name evidence="4" type="ORF">R2363_09080</name>
</gene>
<evidence type="ECO:0000256" key="2">
    <source>
        <dbReference type="ARBA" id="ARBA00022801"/>
    </source>
</evidence>
<dbReference type="InterPro" id="IPR001031">
    <property type="entry name" value="Thioesterase"/>
</dbReference>
<dbReference type="SUPFAM" id="SSF53474">
    <property type="entry name" value="alpha/beta-Hydrolases"/>
    <property type="match status" value="1"/>
</dbReference>
<dbReference type="InterPro" id="IPR012223">
    <property type="entry name" value="TEII"/>
</dbReference>
<accession>A0ABU4K3K3</accession>
<keyword evidence="5" id="KW-1185">Reference proteome</keyword>
<dbReference type="RefSeq" id="WP_319008817.1">
    <property type="nucleotide sequence ID" value="NZ_JAWJZF010000295.1"/>
</dbReference>
<comment type="caution">
    <text evidence="4">The sequence shown here is derived from an EMBL/GenBank/DDBJ whole genome shotgun (WGS) entry which is preliminary data.</text>
</comment>
<dbReference type="Gene3D" id="3.40.50.1820">
    <property type="entry name" value="alpha/beta hydrolase"/>
    <property type="match status" value="1"/>
</dbReference>
<evidence type="ECO:0000313" key="4">
    <source>
        <dbReference type="EMBL" id="MDX2292323.1"/>
    </source>
</evidence>
<dbReference type="InterPro" id="IPR020802">
    <property type="entry name" value="TesA-like"/>
</dbReference>
<dbReference type="Pfam" id="PF00975">
    <property type="entry name" value="Thioesterase"/>
    <property type="match status" value="1"/>
</dbReference>
<dbReference type="PANTHER" id="PTHR11487">
    <property type="entry name" value="THIOESTERASE"/>
    <property type="match status" value="1"/>
</dbReference>
<evidence type="ECO:0000259" key="3">
    <source>
        <dbReference type="SMART" id="SM00824"/>
    </source>
</evidence>
<name>A0ABU4K3K3_9ACTN</name>
<proteinExistence type="inferred from homology"/>
<organism evidence="4 5">
    <name type="scientific">Streptomyces roseolus</name>
    <dbReference type="NCBI Taxonomy" id="67358"/>
    <lineage>
        <taxon>Bacteria</taxon>
        <taxon>Bacillati</taxon>
        <taxon>Actinomycetota</taxon>
        <taxon>Actinomycetes</taxon>
        <taxon>Kitasatosporales</taxon>
        <taxon>Streptomycetaceae</taxon>
        <taxon>Streptomyces</taxon>
    </lineage>
</organism>
<keyword evidence="2 4" id="KW-0378">Hydrolase</keyword>
<evidence type="ECO:0000313" key="5">
    <source>
        <dbReference type="Proteomes" id="UP001278571"/>
    </source>
</evidence>
<comment type="similarity">
    <text evidence="1">Belongs to the thioesterase family.</text>
</comment>
<dbReference type="Proteomes" id="UP001278571">
    <property type="component" value="Unassembled WGS sequence"/>
</dbReference>
<dbReference type="InterPro" id="IPR029058">
    <property type="entry name" value="AB_hydrolase_fold"/>
</dbReference>
<feature type="domain" description="Thioesterase TesA-like" evidence="3">
    <location>
        <begin position="28"/>
        <end position="244"/>
    </location>
</feature>
<dbReference type="SMART" id="SM00824">
    <property type="entry name" value="PKS_TE"/>
    <property type="match status" value="1"/>
</dbReference>
<reference evidence="4 5" key="1">
    <citation type="submission" date="2023-10" db="EMBL/GenBank/DDBJ databases">
        <authorList>
            <person name="Wang X.X."/>
        </authorList>
    </citation>
    <scope>NUCLEOTIDE SEQUENCE [LARGE SCALE GENOMIC DNA]</scope>
    <source>
        <strain evidence="4 5">NBRC 12816</strain>
    </source>
</reference>
<dbReference type="EMBL" id="JAWJZF010000295">
    <property type="protein sequence ID" value="MDX2292323.1"/>
    <property type="molecule type" value="Genomic_DNA"/>
</dbReference>